<dbReference type="InterPro" id="IPR001633">
    <property type="entry name" value="EAL_dom"/>
</dbReference>
<proteinExistence type="predicted"/>
<comment type="caution">
    <text evidence="3">The sequence shown here is derived from an EMBL/GenBank/DDBJ whole genome shotgun (WGS) entry which is preliminary data.</text>
</comment>
<dbReference type="SMART" id="SM00267">
    <property type="entry name" value="GGDEF"/>
    <property type="match status" value="1"/>
</dbReference>
<dbReference type="CDD" id="cd01949">
    <property type="entry name" value="GGDEF"/>
    <property type="match status" value="1"/>
</dbReference>
<name>A0ABS6D6L0_9FIRM</name>
<dbReference type="SMART" id="SM00052">
    <property type="entry name" value="EAL"/>
    <property type="match status" value="1"/>
</dbReference>
<organism evidence="3 4">
    <name type="scientific">Faecalicatena faecalis</name>
    <dbReference type="NCBI Taxonomy" id="2726362"/>
    <lineage>
        <taxon>Bacteria</taxon>
        <taxon>Bacillati</taxon>
        <taxon>Bacillota</taxon>
        <taxon>Clostridia</taxon>
        <taxon>Lachnospirales</taxon>
        <taxon>Lachnospiraceae</taxon>
        <taxon>Faecalicatena</taxon>
    </lineage>
</organism>
<sequence>MIEREKIYPIIVDESENVVYISDPETYEVVYLNQAMRETLDMEPGEEYTGRLCYELFQGLDSPCPFCTNACLSKDRFYTWKHYNEKLKTYFILRDKLVEIDGRDYRLEICVDITESEVQHQNLEQQLSIEETLVQCIHTLSENEDMDMAINSLLEIIGRFYQADRSFIFEYNQWNNTVSNTYEWYREGVESDLPKLQNLPAGLVEQWKKTFADSEVYYILPNNEEISGEIPDLLHKFHVHSHMAAPIWEEKSDAYQGERRLSGFIGVNNPSRGIEHIKLLQSVAFFVSNDIYKRRMFNKMEELSHLDALTGLGNRNYYLERVEELKQARLESLGVVFIDINGLKYANDHYGHPYGDEMIQSVAHGIRRVFPEYAYRIGGDEFIALFVNGTKEEFEQRLDTLKRYAENECICDFSMGVNFGEGKINIDEQIGYSDSMMYVEKQVYYGSVIDGRRQQHKALARKLVREIEAGNFEIFLQPKIHLDTGEMVGAEALMRRQGEEGEMLLPDRFISLYESEGVIQYLDCYAFEEVCKMLAVWLEKGGTPVPISVNFSRVSLMGSDVVKHLAELRDRYGVPSELLVIEVTESISQMEPRALRSLMDDFEKYGFVVSLDDYGYQYSNLAILINMNFVELKLDKSLVDDLAENPKARIVVENSIDMCRRLNQVISTAEGIENEEQLSILKEFHCNVGQGYFFSEPLPKEVFLKKFGGCHSF</sequence>
<evidence type="ECO:0000313" key="4">
    <source>
        <dbReference type="Proteomes" id="UP000723714"/>
    </source>
</evidence>
<accession>A0ABS6D6L0</accession>
<dbReference type="Pfam" id="PF00563">
    <property type="entry name" value="EAL"/>
    <property type="match status" value="1"/>
</dbReference>
<dbReference type="NCBIfam" id="TIGR00254">
    <property type="entry name" value="GGDEF"/>
    <property type="match status" value="1"/>
</dbReference>
<dbReference type="PROSITE" id="PS50883">
    <property type="entry name" value="EAL"/>
    <property type="match status" value="1"/>
</dbReference>
<dbReference type="PANTHER" id="PTHR33121">
    <property type="entry name" value="CYCLIC DI-GMP PHOSPHODIESTERASE PDEF"/>
    <property type="match status" value="1"/>
</dbReference>
<dbReference type="InterPro" id="IPR050706">
    <property type="entry name" value="Cyclic-di-GMP_PDE-like"/>
</dbReference>
<gene>
    <name evidence="3" type="ORF">HGO97_014845</name>
</gene>
<feature type="domain" description="EAL" evidence="1">
    <location>
        <begin position="456"/>
        <end position="711"/>
    </location>
</feature>
<keyword evidence="4" id="KW-1185">Reference proteome</keyword>
<dbReference type="InterPro" id="IPR000160">
    <property type="entry name" value="GGDEF_dom"/>
</dbReference>
<reference evidence="3 4" key="1">
    <citation type="submission" date="2021-06" db="EMBL/GenBank/DDBJ databases">
        <title>Faecalicatena sp. nov. isolated from porcine feces.</title>
        <authorList>
            <person name="Oh B.S."/>
            <person name="Lee J.H."/>
        </authorList>
    </citation>
    <scope>NUCLEOTIDE SEQUENCE [LARGE SCALE GENOMIC DNA]</scope>
    <source>
        <strain evidence="3 4">AGMB00832</strain>
    </source>
</reference>
<dbReference type="Pfam" id="PF00990">
    <property type="entry name" value="GGDEF"/>
    <property type="match status" value="1"/>
</dbReference>
<evidence type="ECO:0000259" key="2">
    <source>
        <dbReference type="PROSITE" id="PS50887"/>
    </source>
</evidence>
<dbReference type="PANTHER" id="PTHR33121:SF71">
    <property type="entry name" value="OXYGEN SENSOR PROTEIN DOSP"/>
    <property type="match status" value="1"/>
</dbReference>
<dbReference type="CDD" id="cd01948">
    <property type="entry name" value="EAL"/>
    <property type="match status" value="1"/>
</dbReference>
<dbReference type="EMBL" id="JABACJ020000015">
    <property type="protein sequence ID" value="MBU3877086.1"/>
    <property type="molecule type" value="Genomic_DNA"/>
</dbReference>
<evidence type="ECO:0000259" key="1">
    <source>
        <dbReference type="PROSITE" id="PS50883"/>
    </source>
</evidence>
<dbReference type="Proteomes" id="UP000723714">
    <property type="component" value="Unassembled WGS sequence"/>
</dbReference>
<feature type="domain" description="GGDEF" evidence="2">
    <location>
        <begin position="331"/>
        <end position="460"/>
    </location>
</feature>
<evidence type="ECO:0000313" key="3">
    <source>
        <dbReference type="EMBL" id="MBU3877086.1"/>
    </source>
</evidence>
<protein>
    <submittedName>
        <fullName evidence="3">EAL domain-containing protein</fullName>
    </submittedName>
</protein>
<dbReference type="PROSITE" id="PS50887">
    <property type="entry name" value="GGDEF"/>
    <property type="match status" value="1"/>
</dbReference>